<dbReference type="PROSITE" id="PS52016">
    <property type="entry name" value="TONB_DEPENDENT_REC_3"/>
    <property type="match status" value="1"/>
</dbReference>
<evidence type="ECO:0000259" key="11">
    <source>
        <dbReference type="Pfam" id="PF00593"/>
    </source>
</evidence>
<keyword evidence="4 8" id="KW-0812">Transmembrane</keyword>
<dbReference type="InterPro" id="IPR036942">
    <property type="entry name" value="Beta-barrel_TonB_sf"/>
</dbReference>
<evidence type="ECO:0000256" key="7">
    <source>
        <dbReference type="ARBA" id="ARBA00023237"/>
    </source>
</evidence>
<evidence type="ECO:0000256" key="3">
    <source>
        <dbReference type="ARBA" id="ARBA00022452"/>
    </source>
</evidence>
<accession>A0ABX7MR10</accession>
<name>A0ABX7MR10_9GAMM</name>
<evidence type="ECO:0000256" key="6">
    <source>
        <dbReference type="ARBA" id="ARBA00023136"/>
    </source>
</evidence>
<evidence type="ECO:0000313" key="13">
    <source>
        <dbReference type="EMBL" id="QSP93947.1"/>
    </source>
</evidence>
<keyword evidence="13" id="KW-0675">Receptor</keyword>
<evidence type="ECO:0000256" key="5">
    <source>
        <dbReference type="ARBA" id="ARBA00023077"/>
    </source>
</evidence>
<dbReference type="InterPro" id="IPR039426">
    <property type="entry name" value="TonB-dep_rcpt-like"/>
</dbReference>
<dbReference type="Gene3D" id="2.40.170.20">
    <property type="entry name" value="TonB-dependent receptor, beta-barrel domain"/>
    <property type="match status" value="1"/>
</dbReference>
<keyword evidence="10" id="KW-0732">Signal</keyword>
<dbReference type="InterPro" id="IPR000531">
    <property type="entry name" value="Beta-barrel_TonB"/>
</dbReference>
<sequence>MSIKTKTETARFSRSALSVAIAIGFASSQVWADDKLAPVYPSLITADGEFATPTEVLTTTRLRQSKLKVPGSTTVITGDMIRQLGIMNLVEVFRLVPGMVVGEYGSNNPVTSYHGTSQYEQRRLQVQIDGRTAYRASLADVDWIAMPVALENIERIEVSRGPNSAAYGINAFLGSINIITRSPEDTAGVELYGSAGSRDHLRAFSSVGDAGRDGSWRLSYEKRKSAGFDRQVDGGERLPFHDGYDINNVNLDGIVNFSNLSNLELRAGVLGGVNEEDRLKSGNFGAITNPDIEQDNYYLQARFNGATSSSHFYHLQASFQNRKRQQSWTISSADEEFPEALRPLLGEEVFFADLNEDATESRLEFELQDTLILGSTLKLVSGLGYREDRYESETFFNGTGHNYQSRIFANAEYSPFEWVTFNAGGNWEKTTTTGEDYFSPRVASNFIFGDDHVVRFVFSRAVRTPDAFEQDPDWSYTFRNVSEPYESLEGLRIPAVSPNNDLSEEKITSREVSYFGQFHFERALMSVEVRYFNDYLRDMISGFISPDEWNLDNNVALEQEGVELEAALQLSGTMLRATYGYLDQEGRYTGAPDQFFSKAVDLLGRLSAQHSGSFAWIQELPFQLTSSAAFYMAEEVRDTRFKRADFRLARKVDHQKYSYMLALTLQHYLERAPWISPDNIIADHNQYFIEAGIRF</sequence>
<dbReference type="SUPFAM" id="SSF56935">
    <property type="entry name" value="Porins"/>
    <property type="match status" value="1"/>
</dbReference>
<feature type="signal peptide" evidence="10">
    <location>
        <begin position="1"/>
        <end position="32"/>
    </location>
</feature>
<dbReference type="Proteomes" id="UP000663555">
    <property type="component" value="Chromosome"/>
</dbReference>
<keyword evidence="14" id="KW-1185">Reference proteome</keyword>
<dbReference type="PANTHER" id="PTHR30069:SF27">
    <property type="entry name" value="BLL4766 PROTEIN"/>
    <property type="match status" value="1"/>
</dbReference>
<evidence type="ECO:0000256" key="8">
    <source>
        <dbReference type="PROSITE-ProRule" id="PRU01360"/>
    </source>
</evidence>
<dbReference type="Gene3D" id="2.170.130.10">
    <property type="entry name" value="TonB-dependent receptor, plug domain"/>
    <property type="match status" value="1"/>
</dbReference>
<comment type="subcellular location">
    <subcellularLocation>
        <location evidence="1 8">Cell outer membrane</location>
        <topology evidence="1 8">Multi-pass membrane protein</topology>
    </subcellularLocation>
</comment>
<evidence type="ECO:0000259" key="12">
    <source>
        <dbReference type="Pfam" id="PF07715"/>
    </source>
</evidence>
<keyword evidence="6 8" id="KW-0472">Membrane</keyword>
<evidence type="ECO:0000313" key="14">
    <source>
        <dbReference type="Proteomes" id="UP000663555"/>
    </source>
</evidence>
<evidence type="ECO:0000256" key="2">
    <source>
        <dbReference type="ARBA" id="ARBA00022448"/>
    </source>
</evidence>
<keyword evidence="7 8" id="KW-0998">Cell outer membrane</keyword>
<dbReference type="InterPro" id="IPR037066">
    <property type="entry name" value="Plug_dom_sf"/>
</dbReference>
<evidence type="ECO:0000256" key="10">
    <source>
        <dbReference type="SAM" id="SignalP"/>
    </source>
</evidence>
<feature type="domain" description="TonB-dependent receptor-like beta-barrel" evidence="11">
    <location>
        <begin position="261"/>
        <end position="595"/>
    </location>
</feature>
<reference evidence="13 14" key="1">
    <citation type="submission" date="2021-03" db="EMBL/GenBank/DDBJ databases">
        <title>Genome sequencing of Marinobacter sp. LPB0319.</title>
        <authorList>
            <person name="Kim J."/>
        </authorList>
    </citation>
    <scope>NUCLEOTIDE SEQUENCE [LARGE SCALE GENOMIC DNA]</scope>
    <source>
        <strain evidence="13 14">LPB0319</strain>
    </source>
</reference>
<dbReference type="PANTHER" id="PTHR30069">
    <property type="entry name" value="TONB-DEPENDENT OUTER MEMBRANE RECEPTOR"/>
    <property type="match status" value="1"/>
</dbReference>
<evidence type="ECO:0000256" key="9">
    <source>
        <dbReference type="RuleBase" id="RU003357"/>
    </source>
</evidence>
<keyword evidence="5 9" id="KW-0798">TonB box</keyword>
<dbReference type="Pfam" id="PF07715">
    <property type="entry name" value="Plug"/>
    <property type="match status" value="1"/>
</dbReference>
<evidence type="ECO:0000256" key="1">
    <source>
        <dbReference type="ARBA" id="ARBA00004571"/>
    </source>
</evidence>
<comment type="similarity">
    <text evidence="8 9">Belongs to the TonB-dependent receptor family.</text>
</comment>
<organism evidence="13 14">
    <name type="scientific">Marinobacter salinisoli</name>
    <dbReference type="NCBI Taxonomy" id="2769486"/>
    <lineage>
        <taxon>Bacteria</taxon>
        <taxon>Pseudomonadati</taxon>
        <taxon>Pseudomonadota</taxon>
        <taxon>Gammaproteobacteria</taxon>
        <taxon>Pseudomonadales</taxon>
        <taxon>Marinobacteraceae</taxon>
        <taxon>Marinobacter</taxon>
    </lineage>
</organism>
<dbReference type="Pfam" id="PF00593">
    <property type="entry name" value="TonB_dep_Rec_b-barrel"/>
    <property type="match status" value="1"/>
</dbReference>
<protein>
    <submittedName>
        <fullName evidence="13">TonB-dependent receptor</fullName>
    </submittedName>
</protein>
<dbReference type="InterPro" id="IPR012910">
    <property type="entry name" value="Plug_dom"/>
</dbReference>
<feature type="domain" description="TonB-dependent receptor plug" evidence="12">
    <location>
        <begin position="66"/>
        <end position="174"/>
    </location>
</feature>
<dbReference type="EMBL" id="CP071247">
    <property type="protein sequence ID" value="QSP93947.1"/>
    <property type="molecule type" value="Genomic_DNA"/>
</dbReference>
<proteinExistence type="inferred from homology"/>
<gene>
    <name evidence="13" type="ORF">LPB19_12170</name>
</gene>
<feature type="chain" id="PRO_5045973211" evidence="10">
    <location>
        <begin position="33"/>
        <end position="695"/>
    </location>
</feature>
<evidence type="ECO:0000256" key="4">
    <source>
        <dbReference type="ARBA" id="ARBA00022692"/>
    </source>
</evidence>
<keyword evidence="3 8" id="KW-1134">Transmembrane beta strand</keyword>
<keyword evidence="2 8" id="KW-0813">Transport</keyword>